<accession>A0ABD7V6E0</accession>
<dbReference type="InterPro" id="IPR032830">
    <property type="entry name" value="XPB/Ssl2_N"/>
</dbReference>
<dbReference type="AlphaFoldDB" id="A0ABD7V6E0"/>
<evidence type="ECO:0000313" key="3">
    <source>
        <dbReference type="EMBL" id="VFA89929.1"/>
    </source>
</evidence>
<feature type="domain" description="Helicase XPB/Ssl2 N-terminal" evidence="2">
    <location>
        <begin position="495"/>
        <end position="616"/>
    </location>
</feature>
<proteinExistence type="predicted"/>
<comment type="caution">
    <text evidence="3">The sequence shown here is derived from an EMBL/GenBank/DDBJ whole genome shotgun (WGS) entry which is preliminary data.</text>
</comment>
<dbReference type="EMBL" id="CAACYD010000007">
    <property type="protein sequence ID" value="VFA89929.1"/>
    <property type="molecule type" value="Genomic_DNA"/>
</dbReference>
<reference evidence="3 4" key="1">
    <citation type="submission" date="2019-02" db="EMBL/GenBank/DDBJ databases">
        <authorList>
            <consortium name="Pathogen Informatics"/>
        </authorList>
    </citation>
    <scope>NUCLEOTIDE SEQUENCE [LARGE SCALE GENOMIC DNA]</scope>
    <source>
        <strain evidence="3 4">3012STDY6756503</strain>
    </source>
</reference>
<evidence type="ECO:0000256" key="1">
    <source>
        <dbReference type="SAM" id="MobiDB-lite"/>
    </source>
</evidence>
<name>A0ABD7V6E0_9ACTN</name>
<organism evidence="3 4">
    <name type="scientific">Gordonia paraffinivorans</name>
    <dbReference type="NCBI Taxonomy" id="175628"/>
    <lineage>
        <taxon>Bacteria</taxon>
        <taxon>Bacillati</taxon>
        <taxon>Actinomycetota</taxon>
        <taxon>Actinomycetes</taxon>
        <taxon>Mycobacteriales</taxon>
        <taxon>Gordoniaceae</taxon>
        <taxon>Gordonia</taxon>
    </lineage>
</organism>
<dbReference type="PROSITE" id="PS52050">
    <property type="entry name" value="WYL"/>
    <property type="match status" value="1"/>
</dbReference>
<dbReference type="GeneID" id="60751479"/>
<evidence type="ECO:0000313" key="4">
    <source>
        <dbReference type="Proteomes" id="UP000360750"/>
    </source>
</evidence>
<dbReference type="RefSeq" id="WP_131734999.1">
    <property type="nucleotide sequence ID" value="NZ_CAACYD010000007.1"/>
</dbReference>
<gene>
    <name evidence="3" type="ORF">NCTC8139_03506</name>
</gene>
<sequence>MSSDDQHAGLAAELAARSDDELTELLIERPDLASPTPQGTRVLAQRALSAASLTVAGEDLDVLSVAVLEQVIAFRTDTSKRKPKSLTAASIVKALSGRADADEVRARIDLLRRRAILWGKDSSLFAGDHVDAALPWKARHLTGLLAGRSGEEIAAMIAELPERPRELLETLARGPALGRSRDAAPDADPTAPVAQLISSGLLARVDHQTVELPPMVGAVIRGEPAWHTDTLAPPPLHEPGARPRFPAKAVDAAGGGEALELIRHLTAILNVLGATPAAVLRSGALGVRELRRIAKLTKLETGRVALLIELAGYLRLIDAGFPEPPPPDDTGEQAFAPTQTADTWLHQPRERQWLALADAWLHMPRRAWQVGEPDRDGNAMATLSSELHDSYAPIQRQLILSTLAQADAAVAVTPDAVLASLHWHRPRLIRRFSRQLVAETLREARELGLVAHDALTSVGRAYTVEPEPDADPADADAAVLAAMRAALPEPVDHFLTQADLTLTVPGPMTPELAEQVELVADLESGGAASVYRITPETVRRALDAGRSANELQEMFTRHSRTPVPQSLTYLIEDVARKHGQLRVGVASAFIRCEDPTVLAAVMRSPAAEALALRSLAPTVAVSPSDVRDVIDQLRAAGFAPAGEDSTGALVDLRERGSRVAVSRARRQAQPRRGTPSVEQLRAVVTRIRSTDRAAAATPARNPSSAPVRATGGGESSTALIQLALRANRRLRVGYVDAQGSASRHVVTPKILGAGQLVAVEDGTDTEQRFSLHRITSVELLDD</sequence>
<evidence type="ECO:0000259" key="2">
    <source>
        <dbReference type="Pfam" id="PF13625"/>
    </source>
</evidence>
<feature type="region of interest" description="Disordered" evidence="1">
    <location>
        <begin position="691"/>
        <end position="713"/>
    </location>
</feature>
<protein>
    <recommendedName>
        <fullName evidence="2">Helicase XPB/Ssl2 N-terminal domain-containing protein</fullName>
    </recommendedName>
</protein>
<dbReference type="Pfam" id="PF13625">
    <property type="entry name" value="Helicase_C_3"/>
    <property type="match status" value="1"/>
</dbReference>
<dbReference type="Proteomes" id="UP000360750">
    <property type="component" value="Unassembled WGS sequence"/>
</dbReference>